<feature type="domain" description="Antitoxin Xre-like helix-turn-helix" evidence="2">
    <location>
        <begin position="14"/>
        <end position="74"/>
    </location>
</feature>
<keyword evidence="4" id="KW-1185">Reference proteome</keyword>
<evidence type="ECO:0000313" key="4">
    <source>
        <dbReference type="Proteomes" id="UP000539350"/>
    </source>
</evidence>
<name>A0A7W2TTJ8_9GAMM</name>
<reference evidence="3 4" key="1">
    <citation type="submission" date="2020-07" db="EMBL/GenBank/DDBJ databases">
        <title>Halieaceae bacterium, F7430, whole genome shotgun sequencing project.</title>
        <authorList>
            <person name="Jiang S."/>
            <person name="Liu Z.W."/>
            <person name="Du Z.J."/>
        </authorList>
    </citation>
    <scope>NUCLEOTIDE SEQUENCE [LARGE SCALE GENOMIC DNA]</scope>
    <source>
        <strain evidence="3 4">F7430</strain>
    </source>
</reference>
<dbReference type="InterPro" id="IPR046847">
    <property type="entry name" value="Xre-like_HTH"/>
</dbReference>
<dbReference type="GO" id="GO:0003677">
    <property type="term" value="F:DNA binding"/>
    <property type="evidence" value="ECO:0007669"/>
    <property type="project" value="InterPro"/>
</dbReference>
<dbReference type="Pfam" id="PF09722">
    <property type="entry name" value="Xre_MbcA_ParS_C"/>
    <property type="match status" value="1"/>
</dbReference>
<dbReference type="Proteomes" id="UP000539350">
    <property type="component" value="Unassembled WGS sequence"/>
</dbReference>
<protein>
    <submittedName>
        <fullName evidence="3">DUF2384 domain-containing protein</fullName>
    </submittedName>
</protein>
<dbReference type="Pfam" id="PF20432">
    <property type="entry name" value="Xre-like-HTH"/>
    <property type="match status" value="1"/>
</dbReference>
<evidence type="ECO:0000313" key="3">
    <source>
        <dbReference type="EMBL" id="MBA6411683.1"/>
    </source>
</evidence>
<dbReference type="RefSeq" id="WP_182168546.1">
    <property type="nucleotide sequence ID" value="NZ_JACFXU010000011.1"/>
</dbReference>
<comment type="caution">
    <text evidence="3">The sequence shown here is derived from an EMBL/GenBank/DDBJ whole genome shotgun (WGS) entry which is preliminary data.</text>
</comment>
<sequence>MKAEFEKLLQPYSIEPGSLLPAIFNIFALWHLSGYEQMILLGLSNEKTLYNWKSRPDKAKLPRDFLERASYILGIYRALQILFPDTECSDQWLHSPNDNPMFGGSAPMEKMLGGFVVDLAAVREFLDSWLSE</sequence>
<accession>A0A7W2TTJ8</accession>
<dbReference type="EMBL" id="JACFXU010000011">
    <property type="protein sequence ID" value="MBA6411683.1"/>
    <property type="molecule type" value="Genomic_DNA"/>
</dbReference>
<gene>
    <name evidence="3" type="ORF">H2508_00965</name>
</gene>
<dbReference type="InterPro" id="IPR024467">
    <property type="entry name" value="Xre/MbcA/ParS-like_toxin-bd"/>
</dbReference>
<dbReference type="AlphaFoldDB" id="A0A7W2TTJ8"/>
<organism evidence="3 4">
    <name type="scientific">Sediminihaliea albiluteola</name>
    <dbReference type="NCBI Taxonomy" id="2758564"/>
    <lineage>
        <taxon>Bacteria</taxon>
        <taxon>Pseudomonadati</taxon>
        <taxon>Pseudomonadota</taxon>
        <taxon>Gammaproteobacteria</taxon>
        <taxon>Cellvibrionales</taxon>
        <taxon>Halieaceae</taxon>
        <taxon>Sediminihaliea</taxon>
    </lineage>
</organism>
<evidence type="ECO:0000259" key="2">
    <source>
        <dbReference type="Pfam" id="PF20432"/>
    </source>
</evidence>
<proteinExistence type="predicted"/>
<evidence type="ECO:0000259" key="1">
    <source>
        <dbReference type="Pfam" id="PF09722"/>
    </source>
</evidence>
<feature type="domain" description="Antitoxin Xre/MbcA/ParS-like toxin-binding" evidence="1">
    <location>
        <begin position="78"/>
        <end position="128"/>
    </location>
</feature>